<sequence>MEEEVMLGPLKDLTRVPNAILGVAGTTVEAARNLRTLERIVTDRLASLDQGLREIVAVLPAVADDLMRVRAIVEPQHERVAAIERDVGRLDERLASLQHTLSLLKSEVTDATELLPDPDAPGPIARAREALTSRA</sequence>
<organism evidence="2 3">
    <name type="scientific">Solirubrobacter deserti</name>
    <dbReference type="NCBI Taxonomy" id="2282478"/>
    <lineage>
        <taxon>Bacteria</taxon>
        <taxon>Bacillati</taxon>
        <taxon>Actinomycetota</taxon>
        <taxon>Thermoleophilia</taxon>
        <taxon>Solirubrobacterales</taxon>
        <taxon>Solirubrobacteraceae</taxon>
        <taxon>Solirubrobacter</taxon>
    </lineage>
</organism>
<evidence type="ECO:0000256" key="1">
    <source>
        <dbReference type="SAM" id="Coils"/>
    </source>
</evidence>
<evidence type="ECO:0008006" key="4">
    <source>
        <dbReference type="Google" id="ProtNLM"/>
    </source>
</evidence>
<evidence type="ECO:0000313" key="3">
    <source>
        <dbReference type="Proteomes" id="UP001147700"/>
    </source>
</evidence>
<protein>
    <recommendedName>
        <fullName evidence="4">Biogenesis of lysosome-related organelles complex 1 subunit 7</fullName>
    </recommendedName>
</protein>
<keyword evidence="1" id="KW-0175">Coiled coil</keyword>
<comment type="caution">
    <text evidence="2">The sequence shown here is derived from an EMBL/GenBank/DDBJ whole genome shotgun (WGS) entry which is preliminary data.</text>
</comment>
<accession>A0ABT4RFG0</accession>
<dbReference type="Proteomes" id="UP001147700">
    <property type="component" value="Unassembled WGS sequence"/>
</dbReference>
<gene>
    <name evidence="2" type="ORF">OJ962_07150</name>
</gene>
<name>A0ABT4RFG0_9ACTN</name>
<evidence type="ECO:0000313" key="2">
    <source>
        <dbReference type="EMBL" id="MDA0137264.1"/>
    </source>
</evidence>
<reference evidence="2" key="1">
    <citation type="submission" date="2022-10" db="EMBL/GenBank/DDBJ databases">
        <title>The WGS of Solirubrobacter sp. CPCC 204708.</title>
        <authorList>
            <person name="Jiang Z."/>
        </authorList>
    </citation>
    <scope>NUCLEOTIDE SEQUENCE</scope>
    <source>
        <strain evidence="2">CPCC 204708</strain>
    </source>
</reference>
<dbReference type="EMBL" id="JAPCID010000008">
    <property type="protein sequence ID" value="MDA0137264.1"/>
    <property type="molecule type" value="Genomic_DNA"/>
</dbReference>
<dbReference type="RefSeq" id="WP_202957076.1">
    <property type="nucleotide sequence ID" value="NZ_JAPCID010000008.1"/>
</dbReference>
<proteinExistence type="predicted"/>
<keyword evidence="3" id="KW-1185">Reference proteome</keyword>
<feature type="coiled-coil region" evidence="1">
    <location>
        <begin position="80"/>
        <end position="107"/>
    </location>
</feature>